<dbReference type="OrthoDB" id="9991317at2759"/>
<evidence type="ECO:0000313" key="2">
    <source>
        <dbReference type="EMBL" id="KAF5320632.1"/>
    </source>
</evidence>
<accession>A0A8H5BEB8</accession>
<protein>
    <recommendedName>
        <fullName evidence="1">CHAT domain-containing protein</fullName>
    </recommendedName>
</protein>
<comment type="caution">
    <text evidence="2">The sequence shown here is derived from an EMBL/GenBank/DDBJ whole genome shotgun (WGS) entry which is preliminary data.</text>
</comment>
<dbReference type="AlphaFoldDB" id="A0A8H5BEB8"/>
<dbReference type="SUPFAM" id="SSF48452">
    <property type="entry name" value="TPR-like"/>
    <property type="match status" value="1"/>
</dbReference>
<gene>
    <name evidence="2" type="ORF">D9611_013722</name>
</gene>
<dbReference type="Proteomes" id="UP000541558">
    <property type="component" value="Unassembled WGS sequence"/>
</dbReference>
<dbReference type="PANTHER" id="PTHR19959:SF119">
    <property type="entry name" value="FUNGAL LIPASE-LIKE DOMAIN-CONTAINING PROTEIN"/>
    <property type="match status" value="1"/>
</dbReference>
<evidence type="ECO:0000259" key="1">
    <source>
        <dbReference type="Pfam" id="PF12770"/>
    </source>
</evidence>
<dbReference type="EMBL" id="JAACJK010000168">
    <property type="protein sequence ID" value="KAF5320632.1"/>
    <property type="molecule type" value="Genomic_DNA"/>
</dbReference>
<dbReference type="PANTHER" id="PTHR19959">
    <property type="entry name" value="KINESIN LIGHT CHAIN"/>
    <property type="match status" value="1"/>
</dbReference>
<reference evidence="2 3" key="1">
    <citation type="journal article" date="2020" name="ISME J.">
        <title>Uncovering the hidden diversity of litter-decomposition mechanisms in mushroom-forming fungi.</title>
        <authorList>
            <person name="Floudas D."/>
            <person name="Bentzer J."/>
            <person name="Ahren D."/>
            <person name="Johansson T."/>
            <person name="Persson P."/>
            <person name="Tunlid A."/>
        </authorList>
    </citation>
    <scope>NUCLEOTIDE SEQUENCE [LARGE SCALE GENOMIC DNA]</scope>
    <source>
        <strain evidence="2 3">CBS 175.51</strain>
    </source>
</reference>
<proteinExistence type="predicted"/>
<dbReference type="InterPro" id="IPR024983">
    <property type="entry name" value="CHAT_dom"/>
</dbReference>
<dbReference type="InterPro" id="IPR011990">
    <property type="entry name" value="TPR-like_helical_dom_sf"/>
</dbReference>
<sequence>MAPPNSSAVKSRFLLKDIVLERTDTLIEYWKSLNVTELWAAGIPASRNSLSLTRISPRRWAMSGSIELSAEGDGLVFILKSEGGDDIGFVHLDKLDIRASKTEFEEKISKQVEMYDAHVHLTMSFKIVEKLLKSRFLLKDIVLERIDTMNESGKPLKVTELWVSGTPASPNGKCLSLTRVSARRWERVGSIELPAEGDGLVCIVKSEEGDDVGFVHLDSVEMRAFEADSKRSFKKDLQMCDAQIHMTVSCEIVEVPFDSIQEASDLATELTARGIMLRHRFKRTGNFADVAEAISVQQRAVALTPAGDPLLPGRLSDLGNSFTSRFQWTGSLSDIAQAISNQQKAVTLTHEGDIGLPDRLNNLALAFLIRHERTGDLSDISKAIPVIQQVVGLTPANHPNLPLFLANLGGAFSTRFERTGDPADVAKCILARQKAVELTPEGHENMPTLLMNLGNAFRLRFEQSANLSDISEAISAHMKAVDLLREDHHDMPSILTALGNSCSSRFDRTREPTVLAVSISALQKSVQLTPANHPDLPDRLINLGVSLMRRFELAGELADIEEAVSAQTRAIALTPENMLHATMLNNLAVSLMRRFGRTGNVSDVVKAEKAHQKAVELTPEGHENLPSLLTNVANSWRVRFDHSHNLGDMEKCISNYKSAATCTVGSSLIKLEAAQNWATLLNTHFPKSPQVLPAFDTTLGYVSLLAGLEQTVHGRYIWLQSVPGLALSAAAAACSLDRPDKALEFLEQGRCLVWGQLNNLRTPLDEIRSIDSNLADRIADISKRLENAASSRETTHTTMSLSEKIALEDESHSHLKLAQQWDELLKTARAIPGFENFLQPLPSSALLRHLPASGPIVVINVDERRCDVISLLAGVDEPLHIPLPNFSLDKAKKYRADLKILLRSGRFRAREEDASMVLGGEAAARPIRPVNRARRDGDIVHGVLCGLWNDVVKPILDALGFSRDPTSTEVLPRIWWCPTGAMSFLPLHAAGIYTGSKSESILDYAVSSYTPTVTAISNRVRNHRAIDKSVSGLFLTSQPNAPGATSIPGTTQEAQSIQSLAVENGARVLKLEGSDVTAGDCLKHMENFSSVHLACHASQDAADPLQSRFLLHKGSLNLATILQSNLKNADLAFLSACQTSTGEEKLSDEAVHLAAGMLAAGYRRVVATMWSIGDQPAQEVANSFYKYLWSHREGDSDGGFDGTLSAYALHHAVQQLRHRLDNSESSLLTWVPYVHFGY</sequence>
<organism evidence="2 3">
    <name type="scientific">Ephemerocybe angulata</name>
    <dbReference type="NCBI Taxonomy" id="980116"/>
    <lineage>
        <taxon>Eukaryota</taxon>
        <taxon>Fungi</taxon>
        <taxon>Dikarya</taxon>
        <taxon>Basidiomycota</taxon>
        <taxon>Agaricomycotina</taxon>
        <taxon>Agaricomycetes</taxon>
        <taxon>Agaricomycetidae</taxon>
        <taxon>Agaricales</taxon>
        <taxon>Agaricineae</taxon>
        <taxon>Psathyrellaceae</taxon>
        <taxon>Ephemerocybe</taxon>
    </lineage>
</organism>
<dbReference type="Pfam" id="PF12770">
    <property type="entry name" value="CHAT"/>
    <property type="match status" value="1"/>
</dbReference>
<name>A0A8H5BEB8_9AGAR</name>
<feature type="domain" description="CHAT" evidence="1">
    <location>
        <begin position="947"/>
        <end position="1237"/>
    </location>
</feature>
<dbReference type="Gene3D" id="1.25.40.10">
    <property type="entry name" value="Tetratricopeptide repeat domain"/>
    <property type="match status" value="1"/>
</dbReference>
<keyword evidence="3" id="KW-1185">Reference proteome</keyword>
<evidence type="ECO:0000313" key="3">
    <source>
        <dbReference type="Proteomes" id="UP000541558"/>
    </source>
</evidence>